<feature type="region of interest" description="Disordered" evidence="1">
    <location>
        <begin position="1"/>
        <end position="53"/>
    </location>
</feature>
<protein>
    <submittedName>
        <fullName evidence="2">Uncharacterized protein</fullName>
    </submittedName>
</protein>
<dbReference type="Proteomes" id="UP000244722">
    <property type="component" value="Unassembled WGS sequence"/>
</dbReference>
<feature type="region of interest" description="Disordered" evidence="1">
    <location>
        <begin position="72"/>
        <end position="185"/>
    </location>
</feature>
<accession>A0A2T7A6Q2</accession>
<dbReference type="EMBL" id="NESQ01000012">
    <property type="protein sequence ID" value="PUU83412.1"/>
    <property type="molecule type" value="Genomic_DNA"/>
</dbReference>
<name>A0A2T7A6Q2_TUBBO</name>
<feature type="compositionally biased region" description="Basic residues" evidence="1">
    <location>
        <begin position="128"/>
        <end position="144"/>
    </location>
</feature>
<feature type="compositionally biased region" description="Low complexity" evidence="1">
    <location>
        <begin position="1"/>
        <end position="26"/>
    </location>
</feature>
<comment type="caution">
    <text evidence="2">The sequence shown here is derived from an EMBL/GenBank/DDBJ whole genome shotgun (WGS) entry which is preliminary data.</text>
</comment>
<evidence type="ECO:0000256" key="1">
    <source>
        <dbReference type="SAM" id="MobiDB-lite"/>
    </source>
</evidence>
<feature type="compositionally biased region" description="Polar residues" evidence="1">
    <location>
        <begin position="72"/>
        <end position="85"/>
    </location>
</feature>
<feature type="region of interest" description="Disordered" evidence="1">
    <location>
        <begin position="248"/>
        <end position="278"/>
    </location>
</feature>
<evidence type="ECO:0000313" key="2">
    <source>
        <dbReference type="EMBL" id="PUU83412.1"/>
    </source>
</evidence>
<organism evidence="2 3">
    <name type="scientific">Tuber borchii</name>
    <name type="common">White truffle</name>
    <dbReference type="NCBI Taxonomy" id="42251"/>
    <lineage>
        <taxon>Eukaryota</taxon>
        <taxon>Fungi</taxon>
        <taxon>Dikarya</taxon>
        <taxon>Ascomycota</taxon>
        <taxon>Pezizomycotina</taxon>
        <taxon>Pezizomycetes</taxon>
        <taxon>Pezizales</taxon>
        <taxon>Tuberaceae</taxon>
        <taxon>Tuber</taxon>
    </lineage>
</organism>
<sequence length="278" mass="29734">MTTRTTTPLSYTSSTTYHSTTPEPQGLGPPPPIRRQRSPSTNSHNSWWSAEEESPAPLAGWGVSIATTAIGSNSSSLRKQETSVTMGVGTPGRKRGQFSYSGAITAPSSSSSSSSGATMRPHYQLHYNPHHHHRPHHHHHHHHPTSSASPTSTATPSFSSSSSSSTSSHTSAHPISPTLPYNTPIDWKGNAARRAEYAALDRRRQGVAGLLRRAAAAACCFGHAGGEFWEEKCGDGGSVRRYRLALPAEEEGEESSPEGVVGEEGGEKGGARVRVWRN</sequence>
<proteinExistence type="predicted"/>
<reference evidence="2 3" key="1">
    <citation type="submission" date="2017-04" db="EMBL/GenBank/DDBJ databases">
        <title>Draft genome sequence of Tuber borchii Vittad., a whitish edible truffle.</title>
        <authorList>
            <consortium name="DOE Joint Genome Institute"/>
            <person name="Murat C."/>
            <person name="Kuo A."/>
            <person name="Barry K.W."/>
            <person name="Clum A."/>
            <person name="Dockter R.B."/>
            <person name="Fauchery L."/>
            <person name="Iotti M."/>
            <person name="Kohler A."/>
            <person name="Labutti K."/>
            <person name="Lindquist E.A."/>
            <person name="Lipzen A."/>
            <person name="Ohm R.A."/>
            <person name="Wang M."/>
            <person name="Grigoriev I.V."/>
            <person name="Zambonelli A."/>
            <person name="Martin F.M."/>
        </authorList>
    </citation>
    <scope>NUCLEOTIDE SEQUENCE [LARGE SCALE GENOMIC DNA]</scope>
    <source>
        <strain evidence="2 3">Tbo3840</strain>
    </source>
</reference>
<evidence type="ECO:0000313" key="3">
    <source>
        <dbReference type="Proteomes" id="UP000244722"/>
    </source>
</evidence>
<gene>
    <name evidence="2" type="ORF">B9Z19DRAFT_1119230</name>
</gene>
<dbReference type="AlphaFoldDB" id="A0A2T7A6Q2"/>
<dbReference type="OrthoDB" id="5366332at2759"/>
<feature type="compositionally biased region" description="Low complexity" evidence="1">
    <location>
        <begin position="145"/>
        <end position="178"/>
    </location>
</feature>
<keyword evidence="3" id="KW-1185">Reference proteome</keyword>